<gene>
    <name evidence="1" type="ORF">QQS35_14860</name>
</gene>
<name>A0ABT7L767_9BACI</name>
<dbReference type="Proteomes" id="UP001235343">
    <property type="component" value="Unassembled WGS sequence"/>
</dbReference>
<evidence type="ECO:0000313" key="1">
    <source>
        <dbReference type="EMBL" id="MDL4841718.1"/>
    </source>
</evidence>
<sequence length="64" mass="7454">TQKRFYSELAEAVPAEREPILLEERGQCSIAHFISSTSFATLYKFFSRKKYSLLIILSNYLAYL</sequence>
<organism evidence="1 2">
    <name type="scientific">Aquibacillus rhizosphaerae</name>
    <dbReference type="NCBI Taxonomy" id="3051431"/>
    <lineage>
        <taxon>Bacteria</taxon>
        <taxon>Bacillati</taxon>
        <taxon>Bacillota</taxon>
        <taxon>Bacilli</taxon>
        <taxon>Bacillales</taxon>
        <taxon>Bacillaceae</taxon>
        <taxon>Aquibacillus</taxon>
    </lineage>
</organism>
<evidence type="ECO:0000313" key="2">
    <source>
        <dbReference type="Proteomes" id="UP001235343"/>
    </source>
</evidence>
<protein>
    <submittedName>
        <fullName evidence="1">Uncharacterized protein</fullName>
    </submittedName>
</protein>
<proteinExistence type="predicted"/>
<dbReference type="EMBL" id="JASTZU010000043">
    <property type="protein sequence ID" value="MDL4841718.1"/>
    <property type="molecule type" value="Genomic_DNA"/>
</dbReference>
<accession>A0ABT7L767</accession>
<comment type="caution">
    <text evidence="1">The sequence shown here is derived from an EMBL/GenBank/DDBJ whole genome shotgun (WGS) entry which is preliminary data.</text>
</comment>
<reference evidence="1 2" key="1">
    <citation type="submission" date="2023-06" db="EMBL/GenBank/DDBJ databases">
        <title>Aquibacillus rhizosphaerae LR5S19.</title>
        <authorList>
            <person name="Sun J.-Q."/>
        </authorList>
    </citation>
    <scope>NUCLEOTIDE SEQUENCE [LARGE SCALE GENOMIC DNA]</scope>
    <source>
        <strain evidence="1 2">LR5S19</strain>
    </source>
</reference>
<dbReference type="RefSeq" id="WP_285933007.1">
    <property type="nucleotide sequence ID" value="NZ_JASTZU010000043.1"/>
</dbReference>
<feature type="non-terminal residue" evidence="1">
    <location>
        <position position="1"/>
    </location>
</feature>
<keyword evidence="2" id="KW-1185">Reference proteome</keyword>